<dbReference type="PROSITE" id="PS51819">
    <property type="entry name" value="VOC"/>
    <property type="match status" value="1"/>
</dbReference>
<dbReference type="InterPro" id="IPR037523">
    <property type="entry name" value="VOC_core"/>
</dbReference>
<dbReference type="Gene3D" id="3.10.180.10">
    <property type="entry name" value="2,3-Dihydroxybiphenyl 1,2-Dioxygenase, domain 1"/>
    <property type="match status" value="1"/>
</dbReference>
<accession>A0A1H6I958</accession>
<dbReference type="Proteomes" id="UP000267623">
    <property type="component" value="Unassembled WGS sequence"/>
</dbReference>
<dbReference type="Proteomes" id="UP000198555">
    <property type="component" value="Unassembled WGS sequence"/>
</dbReference>
<evidence type="ECO:0000313" key="5">
    <source>
        <dbReference type="Proteomes" id="UP000267623"/>
    </source>
</evidence>
<evidence type="ECO:0000313" key="2">
    <source>
        <dbReference type="EMBL" id="ROI13529.1"/>
    </source>
</evidence>
<dbReference type="SUPFAM" id="SSF54593">
    <property type="entry name" value="Glyoxalase/Bleomycin resistance protein/Dihydroxybiphenyl dioxygenase"/>
    <property type="match status" value="1"/>
</dbReference>
<dbReference type="InterPro" id="IPR029068">
    <property type="entry name" value="Glyas_Bleomycin-R_OHBP_Dase"/>
</dbReference>
<protein>
    <submittedName>
        <fullName evidence="2">Bleomycin resistance family protein</fullName>
    </submittedName>
    <submittedName>
        <fullName evidence="3">Catechol 2,3-dioxygenase</fullName>
    </submittedName>
</protein>
<name>A0A1H6I958_9FLAO</name>
<evidence type="ECO:0000313" key="3">
    <source>
        <dbReference type="EMBL" id="SEH45135.1"/>
    </source>
</evidence>
<dbReference type="AlphaFoldDB" id="A0A1H6I958"/>
<keyword evidence="3" id="KW-0223">Dioxygenase</keyword>
<evidence type="ECO:0000259" key="1">
    <source>
        <dbReference type="PROSITE" id="PS51819"/>
    </source>
</evidence>
<dbReference type="GO" id="GO:0051213">
    <property type="term" value="F:dioxygenase activity"/>
    <property type="evidence" value="ECO:0007669"/>
    <property type="project" value="UniProtKB-KW"/>
</dbReference>
<reference evidence="3" key="2">
    <citation type="submission" date="2016-10" db="EMBL/GenBank/DDBJ databases">
        <authorList>
            <person name="de Groot N.N."/>
        </authorList>
    </citation>
    <scope>NUCLEOTIDE SEQUENCE [LARGE SCALE GENOMIC DNA]</scope>
    <source>
        <strain evidence="3">DSM 19326</strain>
    </source>
</reference>
<feature type="domain" description="VOC" evidence="1">
    <location>
        <begin position="2"/>
        <end position="118"/>
    </location>
</feature>
<evidence type="ECO:0000313" key="4">
    <source>
        <dbReference type="Proteomes" id="UP000198555"/>
    </source>
</evidence>
<dbReference type="EMBL" id="RJTU01000055">
    <property type="protein sequence ID" value="ROI13529.1"/>
    <property type="molecule type" value="Genomic_DNA"/>
</dbReference>
<dbReference type="RefSeq" id="WP_089768369.1">
    <property type="nucleotide sequence ID" value="NZ_DAMACK010000007.1"/>
</dbReference>
<reference evidence="5" key="4">
    <citation type="submission" date="2018-11" db="EMBL/GenBank/DDBJ databases">
        <title>Proposal to divide the Flavobacteriaceae and reorganize its genera based on Amino Acid Identity values calculated from whole genome sequences.</title>
        <authorList>
            <person name="Nicholson A.C."/>
            <person name="Gulvik C.A."/>
            <person name="Whitney A.M."/>
            <person name="Humrighouse B.W."/>
            <person name="Bell M."/>
            <person name="Holmes B."/>
            <person name="Steigerwalt A."/>
            <person name="Villarma A."/>
            <person name="Sheth M."/>
            <person name="Batra D."/>
            <person name="Pryor J."/>
            <person name="Bernardet J.-F."/>
            <person name="Hugo C."/>
            <person name="Kampfer P."/>
            <person name="Newman J."/>
            <person name="Mcquiston J."/>
        </authorList>
    </citation>
    <scope>NUCLEOTIDE SEQUENCE [LARGE SCALE GENOMIC DNA]</scope>
    <source>
        <strain evidence="5">DSM 22165</strain>
    </source>
</reference>
<reference evidence="4" key="1">
    <citation type="submission" date="2016-10" db="EMBL/GenBank/DDBJ databases">
        <authorList>
            <person name="Varghese N."/>
            <person name="Submissions S."/>
        </authorList>
    </citation>
    <scope>NUCLEOTIDE SEQUENCE [LARGE SCALE GENOMIC DNA]</scope>
    <source>
        <strain evidence="4">DSM 19326</strain>
    </source>
</reference>
<proteinExistence type="predicted"/>
<sequence>MKFNSLRPILWTYQFEETIEFYTDILGFELGEKNEDWGWASVSRDNVELMFAKPNQHTVFIKPNFTGSFYINVQNVDEIWESLKSVSKICYEVETFEWGMREFAIYDNNGFILQFGQEI</sequence>
<reference evidence="5" key="3">
    <citation type="submission" date="2018-11" db="EMBL/GenBank/DDBJ databases">
        <title>Proposal to divide the Flavobacteriaceae and reorganize its genera based on Amino Acid Identity values calculated from whole genome sequences.</title>
        <authorList>
            <person name="Nicholson A.C."/>
            <person name="Gulvik C.A."/>
            <person name="Whitney A.M."/>
            <person name="Humrighouse B.W."/>
            <person name="Bell M."/>
            <person name="Holmes B."/>
            <person name="Steigerwalt A."/>
            <person name="Villarma A."/>
            <person name="Sheth M."/>
            <person name="Batra D."/>
            <person name="Pryor J."/>
            <person name="Bernardet J.-F."/>
            <person name="Hugo C."/>
            <person name="Kampfer P."/>
            <person name="Newman J."/>
            <person name="Mcquiston J.R."/>
        </authorList>
    </citation>
    <scope>NUCLEOTIDE SEQUENCE [LARGE SCALE GENOMIC DNA]</scope>
    <source>
        <strain evidence="5">DSM 22165</strain>
    </source>
</reference>
<dbReference type="Pfam" id="PF00903">
    <property type="entry name" value="Glyoxalase"/>
    <property type="match status" value="1"/>
</dbReference>
<keyword evidence="3" id="KW-0560">Oxidoreductase</keyword>
<dbReference type="EMBL" id="FNWX01000005">
    <property type="protein sequence ID" value="SEH45135.1"/>
    <property type="molecule type" value="Genomic_DNA"/>
</dbReference>
<gene>
    <name evidence="2" type="ORF">EGH73_08150</name>
    <name evidence="3" type="ORF">SAMN05421793_1059</name>
</gene>
<dbReference type="InterPro" id="IPR004360">
    <property type="entry name" value="Glyas_Fos-R_dOase_dom"/>
</dbReference>
<dbReference type="STRING" id="420404.SAMN05421793_1059"/>
<organism evidence="3 4">
    <name type="scientific">Epilithonimonas hominis</name>
    <dbReference type="NCBI Taxonomy" id="420404"/>
    <lineage>
        <taxon>Bacteria</taxon>
        <taxon>Pseudomonadati</taxon>
        <taxon>Bacteroidota</taxon>
        <taxon>Flavobacteriia</taxon>
        <taxon>Flavobacteriales</taxon>
        <taxon>Weeksellaceae</taxon>
        <taxon>Chryseobacterium group</taxon>
        <taxon>Epilithonimonas</taxon>
    </lineage>
</organism>
<keyword evidence="4" id="KW-1185">Reference proteome</keyword>